<feature type="transmembrane region" description="Helical" evidence="13">
    <location>
        <begin position="88"/>
        <end position="108"/>
    </location>
</feature>
<comment type="subcellular location">
    <subcellularLocation>
        <location evidence="1">Cell membrane</location>
        <topology evidence="1">Multi-pass membrane protein</topology>
    </subcellularLocation>
</comment>
<evidence type="ECO:0000256" key="10">
    <source>
        <dbReference type="ARBA" id="ARBA00023004"/>
    </source>
</evidence>
<keyword evidence="3" id="KW-0813">Transport</keyword>
<comment type="similarity">
    <text evidence="2">Belongs to the cytochrome ubiquinol oxidase subunit 2 family.</text>
</comment>
<keyword evidence="9 13" id="KW-1133">Transmembrane helix</keyword>
<comment type="caution">
    <text evidence="14">The sequence shown here is derived from an EMBL/GenBank/DDBJ whole genome shotgun (WGS) entry which is preliminary data.</text>
</comment>
<evidence type="ECO:0000256" key="3">
    <source>
        <dbReference type="ARBA" id="ARBA00022448"/>
    </source>
</evidence>
<evidence type="ECO:0000256" key="8">
    <source>
        <dbReference type="ARBA" id="ARBA00022982"/>
    </source>
</evidence>
<proteinExistence type="inferred from homology"/>
<dbReference type="Pfam" id="PF02322">
    <property type="entry name" value="Cyt_bd_oxida_II"/>
    <property type="match status" value="1"/>
</dbReference>
<dbReference type="Proteomes" id="UP000035034">
    <property type="component" value="Unassembled WGS sequence"/>
</dbReference>
<dbReference type="GO" id="GO:0016682">
    <property type="term" value="F:oxidoreductase activity, acting on diphenols and related substances as donors, oxygen as acceptor"/>
    <property type="evidence" value="ECO:0007669"/>
    <property type="project" value="TreeGrafter"/>
</dbReference>
<feature type="transmembrane region" description="Helical" evidence="13">
    <location>
        <begin position="163"/>
        <end position="189"/>
    </location>
</feature>
<evidence type="ECO:0000256" key="12">
    <source>
        <dbReference type="SAM" id="MobiDB-lite"/>
    </source>
</evidence>
<dbReference type="NCBIfam" id="TIGR00203">
    <property type="entry name" value="cydB"/>
    <property type="match status" value="1"/>
</dbReference>
<feature type="region of interest" description="Disordered" evidence="12">
    <location>
        <begin position="349"/>
        <end position="372"/>
    </location>
</feature>
<dbReference type="GO" id="GO:0046872">
    <property type="term" value="F:metal ion binding"/>
    <property type="evidence" value="ECO:0007669"/>
    <property type="project" value="UniProtKB-KW"/>
</dbReference>
<dbReference type="RefSeq" id="WP_007319280.1">
    <property type="nucleotide sequence ID" value="NZ_BAEH01000098.1"/>
</dbReference>
<organism evidence="14 15">
    <name type="scientific">Gordonia effusa NBRC 100432</name>
    <dbReference type="NCBI Taxonomy" id="1077974"/>
    <lineage>
        <taxon>Bacteria</taxon>
        <taxon>Bacillati</taxon>
        <taxon>Actinomycetota</taxon>
        <taxon>Actinomycetes</taxon>
        <taxon>Mycobacteriales</taxon>
        <taxon>Gordoniaceae</taxon>
        <taxon>Gordonia</taxon>
    </lineage>
</organism>
<evidence type="ECO:0000313" key="15">
    <source>
        <dbReference type="Proteomes" id="UP000035034"/>
    </source>
</evidence>
<evidence type="ECO:0000256" key="1">
    <source>
        <dbReference type="ARBA" id="ARBA00004651"/>
    </source>
</evidence>
<reference evidence="14 15" key="1">
    <citation type="submission" date="2011-12" db="EMBL/GenBank/DDBJ databases">
        <title>Whole genome shotgun sequence of Gordonia effusa NBRC 100432.</title>
        <authorList>
            <person name="Yoshida I."/>
            <person name="Takarada H."/>
            <person name="Hosoyama A."/>
            <person name="Tsuchikane K."/>
            <person name="Katsumata H."/>
            <person name="Yamazaki S."/>
            <person name="Fujita N."/>
        </authorList>
    </citation>
    <scope>NUCLEOTIDE SEQUENCE [LARGE SCALE GENOMIC DNA]</scope>
    <source>
        <strain evidence="14 15">NBRC 100432</strain>
    </source>
</reference>
<dbReference type="OrthoDB" id="9776710at2"/>
<dbReference type="GO" id="GO:0070069">
    <property type="term" value="C:cytochrome complex"/>
    <property type="evidence" value="ECO:0007669"/>
    <property type="project" value="TreeGrafter"/>
</dbReference>
<evidence type="ECO:0000256" key="4">
    <source>
        <dbReference type="ARBA" id="ARBA00022475"/>
    </source>
</evidence>
<keyword evidence="5" id="KW-0349">Heme</keyword>
<dbReference type="PANTHER" id="PTHR43141:SF5">
    <property type="entry name" value="CYTOCHROME BD-I UBIQUINOL OXIDASE SUBUNIT 2"/>
    <property type="match status" value="1"/>
</dbReference>
<dbReference type="GO" id="GO:0019646">
    <property type="term" value="P:aerobic electron transport chain"/>
    <property type="evidence" value="ECO:0007669"/>
    <property type="project" value="TreeGrafter"/>
</dbReference>
<evidence type="ECO:0000313" key="14">
    <source>
        <dbReference type="EMBL" id="GAB19945.1"/>
    </source>
</evidence>
<dbReference type="EMBL" id="BAEH01000098">
    <property type="protein sequence ID" value="GAB19945.1"/>
    <property type="molecule type" value="Genomic_DNA"/>
</dbReference>
<keyword evidence="8" id="KW-0249">Electron transport</keyword>
<keyword evidence="10" id="KW-0408">Iron</keyword>
<feature type="transmembrane region" description="Helical" evidence="13">
    <location>
        <begin position="120"/>
        <end position="143"/>
    </location>
</feature>
<accession>H0R4E4</accession>
<evidence type="ECO:0000256" key="11">
    <source>
        <dbReference type="ARBA" id="ARBA00023136"/>
    </source>
</evidence>
<feature type="transmembrane region" description="Helical" evidence="13">
    <location>
        <begin position="255"/>
        <end position="275"/>
    </location>
</feature>
<evidence type="ECO:0000256" key="2">
    <source>
        <dbReference type="ARBA" id="ARBA00007543"/>
    </source>
</evidence>
<protein>
    <submittedName>
        <fullName evidence="14">Cytochrome bd-type menaquinol oxidase subunit II</fullName>
    </submittedName>
</protein>
<dbReference type="eggNOG" id="COG1294">
    <property type="taxonomic scope" value="Bacteria"/>
</dbReference>
<dbReference type="PIRSF" id="PIRSF000267">
    <property type="entry name" value="Cyt_oxidse_sub2"/>
    <property type="match status" value="1"/>
</dbReference>
<feature type="transmembrane region" description="Helical" evidence="13">
    <location>
        <begin position="6"/>
        <end position="31"/>
    </location>
</feature>
<sequence>MGLPEFWFIVIAVLFGGYFILEGFDFGVGMLMPFIGRGDGRVDGDTRRRVLLNTIGPVWDANEVWLLTAGGAMFAAFGGWYATMFSAFYFPLLLILVGLIVRVVAIEWRGKINDPRWRMWCDVGIGLGSWIPALLWGVAFANVVRGLPIAADHQYTGGFFNLLNPYALLGGLTTLLVFATHGAVFLSLKTAGEIRDEAAKYAVRLSVATLVVAGAFLLWTQLEYGKTWTWVPVILAALAAVGAVFATLRRAEGLAFAATTVAIAGTVVTLFGVLYPNVLPSTTDPAFNLTIGNTSSSHYTLTIMTWAAVFITPVVILYQGWSYWVFRQRISLEQIPPSVGLPSLLVGERSDGIRPGERSDGKIRQGERSDGK</sequence>
<dbReference type="STRING" id="1077974.GOEFS_098_00110"/>
<feature type="transmembrane region" description="Helical" evidence="13">
    <location>
        <begin position="228"/>
        <end position="248"/>
    </location>
</feature>
<keyword evidence="6 13" id="KW-0812">Transmembrane</keyword>
<keyword evidence="15" id="KW-1185">Reference proteome</keyword>
<evidence type="ECO:0000256" key="6">
    <source>
        <dbReference type="ARBA" id="ARBA00022692"/>
    </source>
</evidence>
<evidence type="ECO:0000256" key="13">
    <source>
        <dbReference type="SAM" id="Phobius"/>
    </source>
</evidence>
<name>H0R4E4_9ACTN</name>
<feature type="transmembrane region" description="Helical" evidence="13">
    <location>
        <begin position="201"/>
        <end position="222"/>
    </location>
</feature>
<evidence type="ECO:0000256" key="7">
    <source>
        <dbReference type="ARBA" id="ARBA00022723"/>
    </source>
</evidence>
<gene>
    <name evidence="14" type="primary">cydB</name>
    <name evidence="14" type="ORF">GOEFS_098_00110</name>
</gene>
<keyword evidence="4" id="KW-1003">Cell membrane</keyword>
<dbReference type="PANTHER" id="PTHR43141">
    <property type="entry name" value="CYTOCHROME BD2 SUBUNIT II"/>
    <property type="match status" value="1"/>
</dbReference>
<evidence type="ECO:0000256" key="9">
    <source>
        <dbReference type="ARBA" id="ARBA00022989"/>
    </source>
</evidence>
<keyword evidence="11 13" id="KW-0472">Membrane</keyword>
<dbReference type="GO" id="GO:0009055">
    <property type="term" value="F:electron transfer activity"/>
    <property type="evidence" value="ECO:0007669"/>
    <property type="project" value="TreeGrafter"/>
</dbReference>
<evidence type="ECO:0000256" key="5">
    <source>
        <dbReference type="ARBA" id="ARBA00022617"/>
    </source>
</evidence>
<feature type="transmembrane region" description="Helical" evidence="13">
    <location>
        <begin position="303"/>
        <end position="326"/>
    </location>
</feature>
<keyword evidence="7" id="KW-0479">Metal-binding</keyword>
<dbReference type="AlphaFoldDB" id="H0R4E4"/>
<dbReference type="GO" id="GO:0005886">
    <property type="term" value="C:plasma membrane"/>
    <property type="evidence" value="ECO:0007669"/>
    <property type="project" value="UniProtKB-SubCell"/>
</dbReference>
<dbReference type="InterPro" id="IPR003317">
    <property type="entry name" value="Cyt-d_oxidase_su2"/>
</dbReference>